<evidence type="ECO:0000256" key="6">
    <source>
        <dbReference type="SAM" id="Phobius"/>
    </source>
</evidence>
<name>A0A6N6VSX4_9BACT</name>
<accession>A0A6N6VSX4</accession>
<evidence type="ECO:0000256" key="4">
    <source>
        <dbReference type="ARBA" id="ARBA00022989"/>
    </source>
</evidence>
<evidence type="ECO:0000313" key="8">
    <source>
        <dbReference type="EMBL" id="KAB8038656.1"/>
    </source>
</evidence>
<reference evidence="8 9" key="1">
    <citation type="submission" date="2019-10" db="EMBL/GenBank/DDBJ databases">
        <title>New species of Slilvanegrellaceae.</title>
        <authorList>
            <person name="Pitt A."/>
            <person name="Hahn M.W."/>
        </authorList>
    </citation>
    <scope>NUCLEOTIDE SEQUENCE [LARGE SCALE GENOMIC DNA]</scope>
    <source>
        <strain evidence="8 9">SP-Ram-0.45-NSY-1</strain>
    </source>
</reference>
<dbReference type="SUPFAM" id="SSF103481">
    <property type="entry name" value="Multidrug resistance efflux transporter EmrE"/>
    <property type="match status" value="2"/>
</dbReference>
<feature type="transmembrane region" description="Helical" evidence="6">
    <location>
        <begin position="276"/>
        <end position="293"/>
    </location>
</feature>
<feature type="domain" description="EamA" evidence="7">
    <location>
        <begin position="157"/>
        <end position="293"/>
    </location>
</feature>
<dbReference type="InterPro" id="IPR037185">
    <property type="entry name" value="EmrE-like"/>
</dbReference>
<sequence length="297" mass="33396">MNSLYLKNTVYPIILLISLGFTWGTSFSIAKFAMESGITPLGYAFWQSFGPAILVFILSYIQKKSVPPYNLQHVFFYFICGLLGIALPNLTMYFSASHVPSGILGLIINTSPILTYVLSIIFSIEKFSWIRFIGIVFGFIGLFILFFPKLSNYLEYKWMLFALLTPLLLASCTVFMVKLRPNNTSSLALSCGMLVAATFIILPLVYLNNSFHPIVFPLSKPDLFIVIEIILSSIGYVLFFELLRVAGAVFYSLVGCIVALAGLFWGYIIFGENIKPFEWFSILFIISAIFLVSKKNK</sequence>
<organism evidence="8 9">
    <name type="scientific">Silvanigrella paludirubra</name>
    <dbReference type="NCBI Taxonomy" id="2499159"/>
    <lineage>
        <taxon>Bacteria</taxon>
        <taxon>Pseudomonadati</taxon>
        <taxon>Bdellovibrionota</taxon>
        <taxon>Oligoflexia</taxon>
        <taxon>Silvanigrellales</taxon>
        <taxon>Silvanigrellaceae</taxon>
        <taxon>Silvanigrella</taxon>
    </lineage>
</organism>
<dbReference type="OrthoDB" id="9810556at2"/>
<dbReference type="GO" id="GO:0005886">
    <property type="term" value="C:plasma membrane"/>
    <property type="evidence" value="ECO:0007669"/>
    <property type="project" value="UniProtKB-SubCell"/>
</dbReference>
<keyword evidence="9" id="KW-1185">Reference proteome</keyword>
<feature type="transmembrane region" description="Helical" evidence="6">
    <location>
        <begin position="44"/>
        <end position="62"/>
    </location>
</feature>
<dbReference type="PANTHER" id="PTHR32322:SF18">
    <property type="entry name" value="S-ADENOSYLMETHIONINE_S-ADENOSYLHOMOCYSTEINE TRANSPORTER"/>
    <property type="match status" value="1"/>
</dbReference>
<evidence type="ECO:0000256" key="5">
    <source>
        <dbReference type="ARBA" id="ARBA00023136"/>
    </source>
</evidence>
<dbReference type="AlphaFoldDB" id="A0A6N6VSX4"/>
<feature type="transmembrane region" description="Helical" evidence="6">
    <location>
        <begin position="129"/>
        <end position="147"/>
    </location>
</feature>
<keyword evidence="3 6" id="KW-0812">Transmembrane</keyword>
<comment type="subcellular location">
    <subcellularLocation>
        <location evidence="1">Cell membrane</location>
        <topology evidence="1">Multi-pass membrane protein</topology>
    </subcellularLocation>
</comment>
<evidence type="ECO:0000313" key="9">
    <source>
        <dbReference type="Proteomes" id="UP000437748"/>
    </source>
</evidence>
<dbReference type="Proteomes" id="UP000437748">
    <property type="component" value="Unassembled WGS sequence"/>
</dbReference>
<protein>
    <submittedName>
        <fullName evidence="8">EamA family transporter</fullName>
    </submittedName>
</protein>
<evidence type="ECO:0000259" key="7">
    <source>
        <dbReference type="Pfam" id="PF00892"/>
    </source>
</evidence>
<keyword evidence="2" id="KW-1003">Cell membrane</keyword>
<dbReference type="PANTHER" id="PTHR32322">
    <property type="entry name" value="INNER MEMBRANE TRANSPORTER"/>
    <property type="match status" value="1"/>
</dbReference>
<evidence type="ECO:0000256" key="2">
    <source>
        <dbReference type="ARBA" id="ARBA00022475"/>
    </source>
</evidence>
<dbReference type="Pfam" id="PF00892">
    <property type="entry name" value="EamA"/>
    <property type="match status" value="2"/>
</dbReference>
<dbReference type="InterPro" id="IPR050638">
    <property type="entry name" value="AA-Vitamin_Transporters"/>
</dbReference>
<feature type="domain" description="EamA" evidence="7">
    <location>
        <begin position="13"/>
        <end position="146"/>
    </location>
</feature>
<keyword evidence="4 6" id="KW-1133">Transmembrane helix</keyword>
<proteinExistence type="predicted"/>
<keyword evidence="5 6" id="KW-0472">Membrane</keyword>
<feature type="transmembrane region" description="Helical" evidence="6">
    <location>
        <begin position="186"/>
        <end position="207"/>
    </location>
</feature>
<feature type="transmembrane region" description="Helical" evidence="6">
    <location>
        <begin position="12"/>
        <end position="32"/>
    </location>
</feature>
<dbReference type="RefSeq" id="WP_153419849.1">
    <property type="nucleotide sequence ID" value="NZ_WFLM01000003.1"/>
</dbReference>
<dbReference type="EMBL" id="WFLM01000003">
    <property type="protein sequence ID" value="KAB8038656.1"/>
    <property type="molecule type" value="Genomic_DNA"/>
</dbReference>
<evidence type="ECO:0000256" key="3">
    <source>
        <dbReference type="ARBA" id="ARBA00022692"/>
    </source>
</evidence>
<dbReference type="InterPro" id="IPR000620">
    <property type="entry name" value="EamA_dom"/>
</dbReference>
<comment type="caution">
    <text evidence="8">The sequence shown here is derived from an EMBL/GenBank/DDBJ whole genome shotgun (WGS) entry which is preliminary data.</text>
</comment>
<feature type="transmembrane region" description="Helical" evidence="6">
    <location>
        <begin position="159"/>
        <end position="179"/>
    </location>
</feature>
<feature type="transmembrane region" description="Helical" evidence="6">
    <location>
        <begin position="223"/>
        <end position="243"/>
    </location>
</feature>
<feature type="transmembrane region" description="Helical" evidence="6">
    <location>
        <begin position="102"/>
        <end position="122"/>
    </location>
</feature>
<feature type="transmembrane region" description="Helical" evidence="6">
    <location>
        <begin position="250"/>
        <end position="270"/>
    </location>
</feature>
<feature type="transmembrane region" description="Helical" evidence="6">
    <location>
        <begin position="74"/>
        <end position="96"/>
    </location>
</feature>
<evidence type="ECO:0000256" key="1">
    <source>
        <dbReference type="ARBA" id="ARBA00004651"/>
    </source>
</evidence>
<gene>
    <name evidence="8" type="ORF">GCL60_07275</name>
</gene>